<gene>
    <name evidence="5" type="ORF">GCM10009720_02730</name>
</gene>
<dbReference type="Proteomes" id="UP001501461">
    <property type="component" value="Unassembled WGS sequence"/>
</dbReference>
<feature type="domain" description="Exonuclease" evidence="4">
    <location>
        <begin position="21"/>
        <end position="196"/>
    </location>
</feature>
<name>A0ABP5FJN9_9MICC</name>
<dbReference type="SUPFAM" id="SSF53098">
    <property type="entry name" value="Ribonuclease H-like"/>
    <property type="match status" value="1"/>
</dbReference>
<keyword evidence="3 5" id="KW-0269">Exonuclease</keyword>
<dbReference type="PANTHER" id="PTHR30231:SF4">
    <property type="entry name" value="PROTEIN NEN2"/>
    <property type="match status" value="1"/>
</dbReference>
<organism evidence="5 6">
    <name type="scientific">Yaniella flava</name>
    <dbReference type="NCBI Taxonomy" id="287930"/>
    <lineage>
        <taxon>Bacteria</taxon>
        <taxon>Bacillati</taxon>
        <taxon>Actinomycetota</taxon>
        <taxon>Actinomycetes</taxon>
        <taxon>Micrococcales</taxon>
        <taxon>Micrococcaceae</taxon>
        <taxon>Yaniella</taxon>
    </lineage>
</organism>
<evidence type="ECO:0000313" key="5">
    <source>
        <dbReference type="EMBL" id="GAA2026512.1"/>
    </source>
</evidence>
<dbReference type="NCBIfam" id="NF005927">
    <property type="entry name" value="PRK07942.1"/>
    <property type="match status" value="1"/>
</dbReference>
<comment type="caution">
    <text evidence="5">The sequence shown here is derived from an EMBL/GenBank/DDBJ whole genome shotgun (WGS) entry which is preliminary data.</text>
</comment>
<evidence type="ECO:0000259" key="4">
    <source>
        <dbReference type="SMART" id="SM00479"/>
    </source>
</evidence>
<keyword evidence="6" id="KW-1185">Reference proteome</keyword>
<dbReference type="SMART" id="SM00479">
    <property type="entry name" value="EXOIII"/>
    <property type="match status" value="1"/>
</dbReference>
<evidence type="ECO:0000256" key="3">
    <source>
        <dbReference type="ARBA" id="ARBA00022839"/>
    </source>
</evidence>
<dbReference type="CDD" id="cd06127">
    <property type="entry name" value="DEDDh"/>
    <property type="match status" value="1"/>
</dbReference>
<proteinExistence type="predicted"/>
<dbReference type="InterPro" id="IPR013520">
    <property type="entry name" value="Ribonucl_H"/>
</dbReference>
<keyword evidence="2" id="KW-0378">Hydrolase</keyword>
<dbReference type="InterPro" id="IPR012337">
    <property type="entry name" value="RNaseH-like_sf"/>
</dbReference>
<dbReference type="PANTHER" id="PTHR30231">
    <property type="entry name" value="DNA POLYMERASE III SUBUNIT EPSILON"/>
    <property type="match status" value="1"/>
</dbReference>
<accession>A0ABP5FJN9</accession>
<dbReference type="Pfam" id="PF00929">
    <property type="entry name" value="RNase_T"/>
    <property type="match status" value="1"/>
</dbReference>
<evidence type="ECO:0000313" key="6">
    <source>
        <dbReference type="Proteomes" id="UP001501461"/>
    </source>
</evidence>
<evidence type="ECO:0000256" key="2">
    <source>
        <dbReference type="ARBA" id="ARBA00022801"/>
    </source>
</evidence>
<protein>
    <submittedName>
        <fullName evidence="5">3'-5' exonuclease</fullName>
    </submittedName>
</protein>
<keyword evidence="1" id="KW-0540">Nuclease</keyword>
<dbReference type="GO" id="GO:0004527">
    <property type="term" value="F:exonuclease activity"/>
    <property type="evidence" value="ECO:0007669"/>
    <property type="project" value="UniProtKB-KW"/>
</dbReference>
<dbReference type="RefSeq" id="WP_343955804.1">
    <property type="nucleotide sequence ID" value="NZ_BAAAMN010000005.1"/>
</dbReference>
<reference evidence="6" key="1">
    <citation type="journal article" date="2019" name="Int. J. Syst. Evol. Microbiol.">
        <title>The Global Catalogue of Microorganisms (GCM) 10K type strain sequencing project: providing services to taxonomists for standard genome sequencing and annotation.</title>
        <authorList>
            <consortium name="The Broad Institute Genomics Platform"/>
            <consortium name="The Broad Institute Genome Sequencing Center for Infectious Disease"/>
            <person name="Wu L."/>
            <person name="Ma J."/>
        </authorList>
    </citation>
    <scope>NUCLEOTIDE SEQUENCE [LARGE SCALE GENOMIC DNA]</scope>
    <source>
        <strain evidence="6">JCM 13595</strain>
    </source>
</reference>
<evidence type="ECO:0000256" key="1">
    <source>
        <dbReference type="ARBA" id="ARBA00022722"/>
    </source>
</evidence>
<dbReference type="Gene3D" id="3.30.420.10">
    <property type="entry name" value="Ribonuclease H-like superfamily/Ribonuclease H"/>
    <property type="match status" value="1"/>
</dbReference>
<dbReference type="EMBL" id="BAAAMN010000005">
    <property type="protein sequence ID" value="GAA2026512.1"/>
    <property type="molecule type" value="Genomic_DNA"/>
</dbReference>
<dbReference type="InterPro" id="IPR036397">
    <property type="entry name" value="RNaseH_sf"/>
</dbReference>
<sequence>MIKAESVLTIPGPNDPWHTGSMVGFDLETTGRNPHEARIVTASIVLMDPDGHMRTSAEWLLNPEVDIPPEAAAVHGISTEYAREHGMDAAQGLNEIVATLSDFMHHRVPIIAYNGVYDFTLLTAELARRDANEFPVVGVVDPYVLDKYADTYRKGKRTLEAACQHYGVLLDNAHTSQADSIAAVQVCQAMVAKFPGKFDVSLEELFDHQIRWKSDQSASFEQYLRRKNPEATVSREWPVEKRS</sequence>